<dbReference type="SUPFAM" id="SSF46626">
    <property type="entry name" value="Cytochrome c"/>
    <property type="match status" value="3"/>
</dbReference>
<evidence type="ECO:0000313" key="7">
    <source>
        <dbReference type="EMBL" id="OFA01207.1"/>
    </source>
</evidence>
<evidence type="ECO:0000259" key="6">
    <source>
        <dbReference type="PROSITE" id="PS51007"/>
    </source>
</evidence>
<feature type="binding site" description="covalent" evidence="4">
    <location>
        <position position="329"/>
    </location>
    <ligand>
        <name>heme c</name>
        <dbReference type="ChEBI" id="CHEBI:61717"/>
        <label>3</label>
    </ligand>
</feature>
<keyword evidence="1 4" id="KW-0349">Heme</keyword>
<dbReference type="InterPro" id="IPR036909">
    <property type="entry name" value="Cyt_c-like_dom_sf"/>
</dbReference>
<evidence type="ECO:0000313" key="8">
    <source>
        <dbReference type="Proteomes" id="UP000175989"/>
    </source>
</evidence>
<dbReference type="Proteomes" id="UP000175989">
    <property type="component" value="Unassembled WGS sequence"/>
</dbReference>
<dbReference type="InterPro" id="IPR014353">
    <property type="entry name" value="Membr-bd_ADH_cyt_c"/>
</dbReference>
<evidence type="ECO:0000256" key="4">
    <source>
        <dbReference type="PIRSR" id="PIRSR000018-50"/>
    </source>
</evidence>
<evidence type="ECO:0000256" key="1">
    <source>
        <dbReference type="ARBA" id="ARBA00022617"/>
    </source>
</evidence>
<feature type="binding site" description="covalent" evidence="4">
    <location>
        <position position="205"/>
    </location>
    <ligand>
        <name>heme c</name>
        <dbReference type="ChEBI" id="CHEBI:61717"/>
        <label>2</label>
    </ligand>
</feature>
<dbReference type="PIRSF" id="PIRSF000018">
    <property type="entry name" value="Mb_ADH_cyt_c"/>
    <property type="match status" value="1"/>
</dbReference>
<accession>A0A1E7WPM7</accession>
<evidence type="ECO:0000256" key="5">
    <source>
        <dbReference type="PIRSR" id="PIRSR000018-51"/>
    </source>
</evidence>
<dbReference type="Pfam" id="PF00034">
    <property type="entry name" value="Cytochrom_C"/>
    <property type="match status" value="3"/>
</dbReference>
<feature type="binding site" description="covalent" evidence="4">
    <location>
        <position position="62"/>
    </location>
    <ligand>
        <name>heme c</name>
        <dbReference type="ChEBI" id="CHEBI:61717"/>
        <label>1</label>
    </ligand>
</feature>
<dbReference type="Gene3D" id="1.10.760.10">
    <property type="entry name" value="Cytochrome c-like domain"/>
    <property type="match status" value="3"/>
</dbReference>
<comment type="caution">
    <text evidence="7">The sequence shown here is derived from an EMBL/GenBank/DDBJ whole genome shotgun (WGS) entry which is preliminary data.</text>
</comment>
<feature type="binding site" description="covalent" evidence="4">
    <location>
        <position position="59"/>
    </location>
    <ligand>
        <name>heme c</name>
        <dbReference type="ChEBI" id="CHEBI:61717"/>
        <label>1</label>
    </ligand>
</feature>
<keyword evidence="8" id="KW-1185">Reference proteome</keyword>
<keyword evidence="7" id="KW-0560">Oxidoreductase</keyword>
<dbReference type="EC" id="1.1.99.3" evidence="7"/>
<dbReference type="GO" id="GO:0020037">
    <property type="term" value="F:heme binding"/>
    <property type="evidence" value="ECO:0007669"/>
    <property type="project" value="InterPro"/>
</dbReference>
<evidence type="ECO:0000256" key="2">
    <source>
        <dbReference type="ARBA" id="ARBA00022723"/>
    </source>
</evidence>
<feature type="binding site" description="axial binding residue" evidence="5">
    <location>
        <position position="209"/>
    </location>
    <ligand>
        <name>heme c</name>
        <dbReference type="ChEBI" id="CHEBI:61717"/>
        <label>2</label>
    </ligand>
    <ligandPart>
        <name>Fe</name>
        <dbReference type="ChEBI" id="CHEBI:18248"/>
    </ligandPart>
</feature>
<dbReference type="AlphaFoldDB" id="A0A1E7WPM7"/>
<organism evidence="7 8">
    <name type="scientific">Duganella phyllosphaerae</name>
    <dbReference type="NCBI Taxonomy" id="762836"/>
    <lineage>
        <taxon>Bacteria</taxon>
        <taxon>Pseudomonadati</taxon>
        <taxon>Pseudomonadota</taxon>
        <taxon>Betaproteobacteria</taxon>
        <taxon>Burkholderiales</taxon>
        <taxon>Oxalobacteraceae</taxon>
        <taxon>Telluria group</taxon>
        <taxon>Duganella</taxon>
    </lineage>
</organism>
<gene>
    <name evidence="7" type="ORF">DUPY_21650</name>
</gene>
<name>A0A1E7WPM7_9BURK</name>
<sequence>MKKILYALAALIIAAALLMLGAWLWTPGDDAGPPPASTAVPAPAQRVSRGAYLAQAGDCMACHTVRGGAPYAGGRIIRTGFGEIVTPNITPDVATGIGSWNADDFWRALHHGMGKDGRLLYPAFPYTSYTHLARDDADALYAWLRSLPAVRQQSAPHNLRFPYNQQWALAAWRALYFRPGVYRVDTAQALDWNRGAYLVQGLGHCSACHSPRNALGAEGANLSGGMLDGPGWYAPALTFGPGAGKPAWSQDDLAAFLKTGVSPHATASGPMAEVVRASLQHLDDADINAMAQYLRSLPAAAPAPPYQRDVNAQADAFLAAGARLYRQQCVECHGENGAGQAPHYPALAGNRALSQDPAVNAIRIVLNGGFAPATAGNRRPYGMPPFGHVLSDAEVAQLVSYLRSAWGNNAAPVTASEVNRYRAVPLDQ</sequence>
<reference evidence="8" key="1">
    <citation type="journal article" date="2016" name="Front. Microbiol.">
        <title>Molecular Keys to the Janthinobacterium and Duganella spp. Interaction with the Plant Pathogen Fusarium graminearum.</title>
        <authorList>
            <person name="Haack F.S."/>
            <person name="Poehlein A."/>
            <person name="Kroger C."/>
            <person name="Voigt C.A."/>
            <person name="Piepenbring M."/>
            <person name="Bode H.B."/>
            <person name="Daniel R."/>
            <person name="Schafer W."/>
            <person name="Streit W.R."/>
        </authorList>
    </citation>
    <scope>NUCLEOTIDE SEQUENCE [LARGE SCALE GENOMIC DNA]</scope>
    <source>
        <strain evidence="8">T54</strain>
    </source>
</reference>
<dbReference type="PROSITE" id="PS51007">
    <property type="entry name" value="CYTC"/>
    <property type="match status" value="3"/>
</dbReference>
<feature type="domain" description="Cytochrome c" evidence="6">
    <location>
        <begin position="316"/>
        <end position="406"/>
    </location>
</feature>
<dbReference type="EMBL" id="LROM01000080">
    <property type="protein sequence ID" value="OFA01207.1"/>
    <property type="molecule type" value="Genomic_DNA"/>
</dbReference>
<dbReference type="InterPro" id="IPR009056">
    <property type="entry name" value="Cyt_c-like_dom"/>
</dbReference>
<feature type="binding site" description="axial binding residue" evidence="5">
    <location>
        <position position="333"/>
    </location>
    <ligand>
        <name>heme c</name>
        <dbReference type="ChEBI" id="CHEBI:61717"/>
        <label>3</label>
    </ligand>
    <ligandPart>
        <name>Fe</name>
        <dbReference type="ChEBI" id="CHEBI:18248"/>
    </ligandPart>
</feature>
<dbReference type="OrthoDB" id="9809720at2"/>
<dbReference type="GO" id="GO:0016020">
    <property type="term" value="C:membrane"/>
    <property type="evidence" value="ECO:0007669"/>
    <property type="project" value="InterPro"/>
</dbReference>
<dbReference type="PANTHER" id="PTHR35008">
    <property type="entry name" value="BLL4482 PROTEIN-RELATED"/>
    <property type="match status" value="1"/>
</dbReference>
<dbReference type="GO" id="GO:0009055">
    <property type="term" value="F:electron transfer activity"/>
    <property type="evidence" value="ECO:0007669"/>
    <property type="project" value="InterPro"/>
</dbReference>
<protein>
    <submittedName>
        <fullName evidence="7">Gluconate 2-dehydrogenase cytochrome c subunit</fullName>
        <ecNumber evidence="7">1.1.99.3</ecNumber>
    </submittedName>
</protein>
<dbReference type="InterPro" id="IPR051459">
    <property type="entry name" value="Cytochrome_c-type_DH"/>
</dbReference>
<dbReference type="PATRIC" id="fig|762836.4.peg.2243"/>
<dbReference type="RefSeq" id="WP_070247919.1">
    <property type="nucleotide sequence ID" value="NZ_LROM01000080.1"/>
</dbReference>
<proteinExistence type="predicted"/>
<evidence type="ECO:0000256" key="3">
    <source>
        <dbReference type="ARBA" id="ARBA00023004"/>
    </source>
</evidence>
<dbReference type="GO" id="GO:0005506">
    <property type="term" value="F:iron ion binding"/>
    <property type="evidence" value="ECO:0007669"/>
    <property type="project" value="InterPro"/>
</dbReference>
<feature type="domain" description="Cytochrome c" evidence="6">
    <location>
        <begin position="45"/>
        <end position="148"/>
    </location>
</feature>
<keyword evidence="3 5" id="KW-0408">Iron</keyword>
<dbReference type="GO" id="GO:0033717">
    <property type="term" value="F:gluconate 2-dehydrogenase (acceptor) activity"/>
    <property type="evidence" value="ECO:0007669"/>
    <property type="project" value="UniProtKB-EC"/>
</dbReference>
<feature type="binding site" description="covalent" evidence="4">
    <location>
        <position position="208"/>
    </location>
    <ligand>
        <name>heme c</name>
        <dbReference type="ChEBI" id="CHEBI:61717"/>
        <label>2</label>
    </ligand>
</feature>
<keyword evidence="2 5" id="KW-0479">Metal-binding</keyword>
<feature type="domain" description="Cytochrome c" evidence="6">
    <location>
        <begin position="190"/>
        <end position="298"/>
    </location>
</feature>
<feature type="binding site" description="axial binding residue" evidence="5">
    <location>
        <position position="63"/>
    </location>
    <ligand>
        <name>heme c</name>
        <dbReference type="ChEBI" id="CHEBI:61717"/>
        <label>1</label>
    </ligand>
    <ligandPart>
        <name>Fe</name>
        <dbReference type="ChEBI" id="CHEBI:18248"/>
    </ligandPart>
</feature>
<feature type="binding site" description="covalent" evidence="4">
    <location>
        <position position="332"/>
    </location>
    <ligand>
        <name>heme c</name>
        <dbReference type="ChEBI" id="CHEBI:61717"/>
        <label>3</label>
    </ligand>
</feature>
<comment type="cofactor">
    <cofactor evidence="4">
        <name>heme c</name>
        <dbReference type="ChEBI" id="CHEBI:61717"/>
    </cofactor>
    <text evidence="4">Binds 3 heme c groups covalently per subunit.</text>
</comment>
<dbReference type="PANTHER" id="PTHR35008:SF4">
    <property type="entry name" value="BLL4482 PROTEIN"/>
    <property type="match status" value="1"/>
</dbReference>